<accession>A0AAV9IZ51</accession>
<evidence type="ECO:0000259" key="10">
    <source>
        <dbReference type="PROSITE" id="PS50866"/>
    </source>
</evidence>
<dbReference type="PROSITE" id="PS50866">
    <property type="entry name" value="GOLD"/>
    <property type="match status" value="1"/>
</dbReference>
<dbReference type="AlphaFoldDB" id="A0AAV9IZ51"/>
<feature type="transmembrane region" description="Helical" evidence="8">
    <location>
        <begin position="199"/>
        <end position="221"/>
    </location>
</feature>
<evidence type="ECO:0000256" key="4">
    <source>
        <dbReference type="ARBA" id="ARBA00022729"/>
    </source>
</evidence>
<dbReference type="InterPro" id="IPR015720">
    <property type="entry name" value="Emp24-like"/>
</dbReference>
<keyword evidence="5 8" id="KW-1133">Transmembrane helix</keyword>
<comment type="caution">
    <text evidence="11">The sequence shown here is derived from an EMBL/GenBank/DDBJ whole genome shotgun (WGS) entry which is preliminary data.</text>
</comment>
<dbReference type="GO" id="GO:0016020">
    <property type="term" value="C:membrane"/>
    <property type="evidence" value="ECO:0007669"/>
    <property type="project" value="UniProtKB-SubCell"/>
</dbReference>
<feature type="chain" id="PRO_5043406965" description="GOLD domain-containing protein" evidence="9">
    <location>
        <begin position="30"/>
        <end position="231"/>
    </location>
</feature>
<proteinExistence type="inferred from homology"/>
<evidence type="ECO:0000256" key="5">
    <source>
        <dbReference type="ARBA" id="ARBA00022989"/>
    </source>
</evidence>
<feature type="signal peptide" evidence="9">
    <location>
        <begin position="1"/>
        <end position="29"/>
    </location>
</feature>
<evidence type="ECO:0000256" key="1">
    <source>
        <dbReference type="ARBA" id="ARBA00004479"/>
    </source>
</evidence>
<dbReference type="SMART" id="SM01190">
    <property type="entry name" value="EMP24_GP25L"/>
    <property type="match status" value="1"/>
</dbReference>
<evidence type="ECO:0000256" key="8">
    <source>
        <dbReference type="SAM" id="Phobius"/>
    </source>
</evidence>
<evidence type="ECO:0000256" key="3">
    <source>
        <dbReference type="ARBA" id="ARBA00022692"/>
    </source>
</evidence>
<evidence type="ECO:0000313" key="11">
    <source>
        <dbReference type="EMBL" id="KAK4537617.1"/>
    </source>
</evidence>
<dbReference type="Proteomes" id="UP001301350">
    <property type="component" value="Unassembled WGS sequence"/>
</dbReference>
<dbReference type="EMBL" id="JANCYW010000013">
    <property type="protein sequence ID" value="KAK4537617.1"/>
    <property type="molecule type" value="Genomic_DNA"/>
</dbReference>
<keyword evidence="6 8" id="KW-0472">Membrane</keyword>
<evidence type="ECO:0000256" key="2">
    <source>
        <dbReference type="ARBA" id="ARBA00007104"/>
    </source>
</evidence>
<protein>
    <recommendedName>
        <fullName evidence="10">GOLD domain-containing protein</fullName>
    </recommendedName>
</protein>
<evidence type="ECO:0000256" key="7">
    <source>
        <dbReference type="RuleBase" id="RU003827"/>
    </source>
</evidence>
<feature type="domain" description="GOLD" evidence="10">
    <location>
        <begin position="42"/>
        <end position="191"/>
    </location>
</feature>
<reference evidence="11 12" key="1">
    <citation type="submission" date="2022-07" db="EMBL/GenBank/DDBJ databases">
        <title>Genome-wide signatures of adaptation to extreme environments.</title>
        <authorList>
            <person name="Cho C.H."/>
            <person name="Yoon H.S."/>
        </authorList>
    </citation>
    <scope>NUCLEOTIDE SEQUENCE [LARGE SCALE GENOMIC DNA]</scope>
    <source>
        <strain evidence="11 12">DBV 063 E5</strain>
    </source>
</reference>
<comment type="similarity">
    <text evidence="2 7">Belongs to the EMP24/GP25L family.</text>
</comment>
<keyword evidence="4 9" id="KW-0732">Signal</keyword>
<dbReference type="Pfam" id="PF01105">
    <property type="entry name" value="EMP24_GP25L"/>
    <property type="match status" value="1"/>
</dbReference>
<name>A0AAV9IZ51_CYACA</name>
<dbReference type="InterPro" id="IPR009038">
    <property type="entry name" value="GOLD_dom"/>
</dbReference>
<gene>
    <name evidence="11" type="ORF">CDCA_CDCA13G3642</name>
</gene>
<sequence>MRHRRPPAFPALLILLLTITVTMFSRAAAWVVKLDPEVDPHSVCFLADVGAGRELQGFFEVIPDEGDESVLPVDFAISGPIVDTKDEARSQGAQLVHKRESSAPFVFQAPASGVYELCFGYAEEKRARQISFSYEFGKVEEELSELLEDVVKHDKHLEPLRLRAVSIMHELRNAQMAQLRMKERIRQNLRMLRARQQRVAWATLLELMVVVAVSVLDVVFVKRKFDTRRPF</sequence>
<comment type="subcellular location">
    <subcellularLocation>
        <location evidence="1 7">Membrane</location>
        <topology evidence="1 7">Single-pass type I membrane protein</topology>
    </subcellularLocation>
</comment>
<dbReference type="PANTHER" id="PTHR22811">
    <property type="entry name" value="TRANSMEMBRANE EMP24 DOMAIN-CONTAINING PROTEIN"/>
    <property type="match status" value="1"/>
</dbReference>
<evidence type="ECO:0000313" key="12">
    <source>
        <dbReference type="Proteomes" id="UP001301350"/>
    </source>
</evidence>
<keyword evidence="12" id="KW-1185">Reference proteome</keyword>
<keyword evidence="3 7" id="KW-0812">Transmembrane</keyword>
<evidence type="ECO:0000256" key="9">
    <source>
        <dbReference type="SAM" id="SignalP"/>
    </source>
</evidence>
<organism evidence="11 12">
    <name type="scientific">Cyanidium caldarium</name>
    <name type="common">Red alga</name>
    <dbReference type="NCBI Taxonomy" id="2771"/>
    <lineage>
        <taxon>Eukaryota</taxon>
        <taxon>Rhodophyta</taxon>
        <taxon>Bangiophyceae</taxon>
        <taxon>Cyanidiales</taxon>
        <taxon>Cyanidiaceae</taxon>
        <taxon>Cyanidium</taxon>
    </lineage>
</organism>
<evidence type="ECO:0000256" key="6">
    <source>
        <dbReference type="ARBA" id="ARBA00023136"/>
    </source>
</evidence>